<reference evidence="1 2" key="1">
    <citation type="submission" date="2019-05" db="EMBL/GenBank/DDBJ databases">
        <authorList>
            <person name="Lee S.D."/>
        </authorList>
    </citation>
    <scope>NUCLEOTIDE SEQUENCE [LARGE SCALE GENOMIC DNA]</scope>
    <source>
        <strain evidence="1 2">YC2-7</strain>
    </source>
</reference>
<protein>
    <submittedName>
        <fullName evidence="1">Uncharacterized protein</fullName>
    </submittedName>
</protein>
<proteinExistence type="predicted"/>
<dbReference type="AlphaFoldDB" id="A0A848KSD8"/>
<reference evidence="1 2" key="2">
    <citation type="submission" date="2020-06" db="EMBL/GenBank/DDBJ databases">
        <title>Antribacter stalactiti gen. nov., sp. nov., a new member of the family Nacardiaceae isolated from a cave.</title>
        <authorList>
            <person name="Kim I.S."/>
        </authorList>
    </citation>
    <scope>NUCLEOTIDE SEQUENCE [LARGE SCALE GENOMIC DNA]</scope>
    <source>
        <strain evidence="1 2">YC2-7</strain>
    </source>
</reference>
<keyword evidence="2" id="KW-1185">Reference proteome</keyword>
<organism evidence="1 2">
    <name type="scientific">Antrihabitans stalactiti</name>
    <dbReference type="NCBI Taxonomy" id="2584121"/>
    <lineage>
        <taxon>Bacteria</taxon>
        <taxon>Bacillati</taxon>
        <taxon>Actinomycetota</taxon>
        <taxon>Actinomycetes</taxon>
        <taxon>Mycobacteriales</taxon>
        <taxon>Nocardiaceae</taxon>
        <taxon>Antrihabitans</taxon>
    </lineage>
</organism>
<dbReference type="Proteomes" id="UP000535543">
    <property type="component" value="Unassembled WGS sequence"/>
</dbReference>
<comment type="caution">
    <text evidence="1">The sequence shown here is derived from an EMBL/GenBank/DDBJ whole genome shotgun (WGS) entry which is preliminary data.</text>
</comment>
<accession>A0A848KSD8</accession>
<name>A0A848KSD8_9NOCA</name>
<dbReference type="EMBL" id="VCQU01000011">
    <property type="protein sequence ID" value="NMN98477.1"/>
    <property type="molecule type" value="Genomic_DNA"/>
</dbReference>
<dbReference type="RefSeq" id="WP_169592872.1">
    <property type="nucleotide sequence ID" value="NZ_VCQU01000011.1"/>
</dbReference>
<evidence type="ECO:0000313" key="1">
    <source>
        <dbReference type="EMBL" id="NMN98477.1"/>
    </source>
</evidence>
<sequence>MSERAQTLADELGGSLPDKFRALPEERLTWLVDTLKHAKVHQLAELDKSTEATINGLPMMLRGPVRAIIGGKK</sequence>
<evidence type="ECO:0000313" key="2">
    <source>
        <dbReference type="Proteomes" id="UP000535543"/>
    </source>
</evidence>
<gene>
    <name evidence="1" type="ORF">FGL95_25910</name>
</gene>